<dbReference type="GO" id="GO:0016020">
    <property type="term" value="C:membrane"/>
    <property type="evidence" value="ECO:0007669"/>
    <property type="project" value="UniProtKB-SubCell"/>
</dbReference>
<gene>
    <name evidence="7" type="ORF">FOMPIDRAFT_1024057</name>
</gene>
<dbReference type="InterPro" id="IPR038213">
    <property type="entry name" value="IFI6/IFI27-like_sf"/>
</dbReference>
<dbReference type="Proteomes" id="UP000015241">
    <property type="component" value="Unassembled WGS sequence"/>
</dbReference>
<evidence type="ECO:0000313" key="7">
    <source>
        <dbReference type="EMBL" id="EPS99759.1"/>
    </source>
</evidence>
<dbReference type="Gene3D" id="6.10.110.10">
    <property type="match status" value="1"/>
</dbReference>
<keyword evidence="4 6" id="KW-1133">Transmembrane helix</keyword>
<keyword evidence="8" id="KW-1185">Reference proteome</keyword>
<feature type="transmembrane region" description="Helical" evidence="6">
    <location>
        <begin position="9"/>
        <end position="32"/>
    </location>
</feature>
<dbReference type="AlphaFoldDB" id="S8FN75"/>
<comment type="subcellular location">
    <subcellularLocation>
        <location evidence="1">Membrane</location>
        <topology evidence="1">Multi-pass membrane protein</topology>
    </subcellularLocation>
</comment>
<dbReference type="STRING" id="743788.S8FN75"/>
<dbReference type="InParanoid" id="S8FN75"/>
<protein>
    <submittedName>
        <fullName evidence="7">Uncharacterized protein</fullName>
    </submittedName>
</protein>
<keyword evidence="5 6" id="KW-0472">Membrane</keyword>
<evidence type="ECO:0000313" key="8">
    <source>
        <dbReference type="Proteomes" id="UP000015241"/>
    </source>
</evidence>
<dbReference type="OrthoDB" id="2801923at2759"/>
<sequence>MFRIRKSTAVYIVGGIVIGAAIASLIILPAVLPGVLGAAGFTATGVQLGSAAAATHSAIGIVSAGSTFALAQSVAMGGAIPIAWSLGAAAVGGAVGGVLGGAAARLMPVMAPHIASAMRGVQMAESRAVEGVRRFASWVKRRM</sequence>
<evidence type="ECO:0000256" key="3">
    <source>
        <dbReference type="ARBA" id="ARBA00022692"/>
    </source>
</evidence>
<accession>S8FN75</accession>
<evidence type="ECO:0000256" key="6">
    <source>
        <dbReference type="SAM" id="Phobius"/>
    </source>
</evidence>
<dbReference type="EMBL" id="KE504154">
    <property type="protein sequence ID" value="EPS99759.1"/>
    <property type="molecule type" value="Genomic_DNA"/>
</dbReference>
<evidence type="ECO:0000256" key="2">
    <source>
        <dbReference type="ARBA" id="ARBA00007262"/>
    </source>
</evidence>
<dbReference type="InterPro" id="IPR009311">
    <property type="entry name" value="IFI6/IFI27-like"/>
</dbReference>
<evidence type="ECO:0000256" key="4">
    <source>
        <dbReference type="ARBA" id="ARBA00022989"/>
    </source>
</evidence>
<comment type="similarity">
    <text evidence="2">Belongs to the IFI6/IFI27 family.</text>
</comment>
<proteinExistence type="inferred from homology"/>
<evidence type="ECO:0000256" key="5">
    <source>
        <dbReference type="ARBA" id="ARBA00023136"/>
    </source>
</evidence>
<name>S8FN75_FOMSC</name>
<feature type="transmembrane region" description="Helical" evidence="6">
    <location>
        <begin position="82"/>
        <end position="104"/>
    </location>
</feature>
<keyword evidence="3 6" id="KW-0812">Transmembrane</keyword>
<dbReference type="Pfam" id="PF06140">
    <property type="entry name" value="Ifi-6-16"/>
    <property type="match status" value="1"/>
</dbReference>
<reference evidence="7 8" key="1">
    <citation type="journal article" date="2012" name="Science">
        <title>The Paleozoic origin of enzymatic lignin decomposition reconstructed from 31 fungal genomes.</title>
        <authorList>
            <person name="Floudas D."/>
            <person name="Binder M."/>
            <person name="Riley R."/>
            <person name="Barry K."/>
            <person name="Blanchette R.A."/>
            <person name="Henrissat B."/>
            <person name="Martinez A.T."/>
            <person name="Otillar R."/>
            <person name="Spatafora J.W."/>
            <person name="Yadav J.S."/>
            <person name="Aerts A."/>
            <person name="Benoit I."/>
            <person name="Boyd A."/>
            <person name="Carlson A."/>
            <person name="Copeland A."/>
            <person name="Coutinho P.M."/>
            <person name="de Vries R.P."/>
            <person name="Ferreira P."/>
            <person name="Findley K."/>
            <person name="Foster B."/>
            <person name="Gaskell J."/>
            <person name="Glotzer D."/>
            <person name="Gorecki P."/>
            <person name="Heitman J."/>
            <person name="Hesse C."/>
            <person name="Hori C."/>
            <person name="Igarashi K."/>
            <person name="Jurgens J.A."/>
            <person name="Kallen N."/>
            <person name="Kersten P."/>
            <person name="Kohler A."/>
            <person name="Kuees U."/>
            <person name="Kumar T.K.A."/>
            <person name="Kuo A."/>
            <person name="LaButti K."/>
            <person name="Larrondo L.F."/>
            <person name="Lindquist E."/>
            <person name="Ling A."/>
            <person name="Lombard V."/>
            <person name="Lucas S."/>
            <person name="Lundell T."/>
            <person name="Martin R."/>
            <person name="McLaughlin D.J."/>
            <person name="Morgenstern I."/>
            <person name="Morin E."/>
            <person name="Murat C."/>
            <person name="Nagy L.G."/>
            <person name="Nolan M."/>
            <person name="Ohm R.A."/>
            <person name="Patyshakuliyeva A."/>
            <person name="Rokas A."/>
            <person name="Ruiz-Duenas F.J."/>
            <person name="Sabat G."/>
            <person name="Salamov A."/>
            <person name="Samejima M."/>
            <person name="Schmutz J."/>
            <person name="Slot J.C."/>
            <person name="St John F."/>
            <person name="Stenlid J."/>
            <person name="Sun H."/>
            <person name="Sun S."/>
            <person name="Syed K."/>
            <person name="Tsang A."/>
            <person name="Wiebenga A."/>
            <person name="Young D."/>
            <person name="Pisabarro A."/>
            <person name="Eastwood D.C."/>
            <person name="Martin F."/>
            <person name="Cullen D."/>
            <person name="Grigoriev I.V."/>
            <person name="Hibbett D.S."/>
        </authorList>
    </citation>
    <scope>NUCLEOTIDE SEQUENCE</scope>
    <source>
        <strain evidence="8">FP-58527</strain>
    </source>
</reference>
<evidence type="ECO:0000256" key="1">
    <source>
        <dbReference type="ARBA" id="ARBA00004141"/>
    </source>
</evidence>
<dbReference type="HOGENOM" id="CLU_1806201_0_0_1"/>
<organism evidence="7 8">
    <name type="scientific">Fomitopsis schrenkii</name>
    <name type="common">Brown rot fungus</name>
    <dbReference type="NCBI Taxonomy" id="2126942"/>
    <lineage>
        <taxon>Eukaryota</taxon>
        <taxon>Fungi</taxon>
        <taxon>Dikarya</taxon>
        <taxon>Basidiomycota</taxon>
        <taxon>Agaricomycotina</taxon>
        <taxon>Agaricomycetes</taxon>
        <taxon>Polyporales</taxon>
        <taxon>Fomitopsis</taxon>
    </lineage>
</organism>